<dbReference type="AlphaFoldDB" id="A0AAV7RZJ5"/>
<dbReference type="EMBL" id="JANPWB010000009">
    <property type="protein sequence ID" value="KAJ1157132.1"/>
    <property type="molecule type" value="Genomic_DNA"/>
</dbReference>
<name>A0AAV7RZJ5_PLEWA</name>
<evidence type="ECO:0000313" key="2">
    <source>
        <dbReference type="Proteomes" id="UP001066276"/>
    </source>
</evidence>
<organism evidence="1 2">
    <name type="scientific">Pleurodeles waltl</name>
    <name type="common">Iberian ribbed newt</name>
    <dbReference type="NCBI Taxonomy" id="8319"/>
    <lineage>
        <taxon>Eukaryota</taxon>
        <taxon>Metazoa</taxon>
        <taxon>Chordata</taxon>
        <taxon>Craniata</taxon>
        <taxon>Vertebrata</taxon>
        <taxon>Euteleostomi</taxon>
        <taxon>Amphibia</taxon>
        <taxon>Batrachia</taxon>
        <taxon>Caudata</taxon>
        <taxon>Salamandroidea</taxon>
        <taxon>Salamandridae</taxon>
        <taxon>Pleurodelinae</taxon>
        <taxon>Pleurodeles</taxon>
    </lineage>
</organism>
<comment type="caution">
    <text evidence="1">The sequence shown here is derived from an EMBL/GenBank/DDBJ whole genome shotgun (WGS) entry which is preliminary data.</text>
</comment>
<evidence type="ECO:0000313" key="1">
    <source>
        <dbReference type="EMBL" id="KAJ1157132.1"/>
    </source>
</evidence>
<proteinExistence type="predicted"/>
<reference evidence="1" key="1">
    <citation type="journal article" date="2022" name="bioRxiv">
        <title>Sequencing and chromosome-scale assembly of the giantPleurodeles waltlgenome.</title>
        <authorList>
            <person name="Brown T."/>
            <person name="Elewa A."/>
            <person name="Iarovenko S."/>
            <person name="Subramanian E."/>
            <person name="Araus A.J."/>
            <person name="Petzold A."/>
            <person name="Susuki M."/>
            <person name="Suzuki K.-i.T."/>
            <person name="Hayashi T."/>
            <person name="Toyoda A."/>
            <person name="Oliveira C."/>
            <person name="Osipova E."/>
            <person name="Leigh N.D."/>
            <person name="Simon A."/>
            <person name="Yun M.H."/>
        </authorList>
    </citation>
    <scope>NUCLEOTIDE SEQUENCE</scope>
    <source>
        <strain evidence="1">20211129_DDA</strain>
        <tissue evidence="1">Liver</tissue>
    </source>
</reference>
<dbReference type="Proteomes" id="UP001066276">
    <property type="component" value="Chromosome 5"/>
</dbReference>
<sequence>MAALPITVKRANHSLVHREAAHGARITSQRQWGQKGDITFKMRKHGVTWPSRGLFSSHSWYSSTFRVTQKISRRVRSRPSRAVERACVNVCHVCVKVRVSSREADGA</sequence>
<gene>
    <name evidence="1" type="ORF">NDU88_009847</name>
</gene>
<accession>A0AAV7RZJ5</accession>
<protein>
    <submittedName>
        <fullName evidence="1">Uncharacterized protein</fullName>
    </submittedName>
</protein>
<keyword evidence="2" id="KW-1185">Reference proteome</keyword>